<dbReference type="InterPro" id="IPR022385">
    <property type="entry name" value="Rhs_assc_core"/>
</dbReference>
<dbReference type="AlphaFoldDB" id="A0A3N0VYR2"/>
<feature type="region of interest" description="Disordered" evidence="1">
    <location>
        <begin position="430"/>
        <end position="461"/>
    </location>
</feature>
<accession>A0A3N0VYR2</accession>
<evidence type="ECO:0000256" key="1">
    <source>
        <dbReference type="SAM" id="MobiDB-lite"/>
    </source>
</evidence>
<evidence type="ECO:0000313" key="3">
    <source>
        <dbReference type="EMBL" id="ROH97951.1"/>
    </source>
</evidence>
<proteinExistence type="predicted"/>
<dbReference type="EMBL" id="RJTX01000002">
    <property type="protein sequence ID" value="ROH97951.1"/>
    <property type="molecule type" value="Genomic_DNA"/>
</dbReference>
<sequence length="1232" mass="137202">MLMVISLRSISIIRNLNLKNTIMKKIILIIPILIVARFQAQNLTPSENYIYNRTYLEPVTSEQSNAAQVQSVQYFDGLGRPKQSTVIKASPSGKDMVVHSIYDNDGKQTKAYLPLPVNSQNGAFITGITENTVNTYYGVNNAFSEIKVEKSPLARVENAAAPGADWQMSGTNTKKIEYLLNGANEVKRFKAFTSWNSSTQINDVSVSIASDNTYTTNGYYNPSILLKVVSKDEDGNETQTFTNSDKQNILVRQINRKPDGNTENVDTYYVYDEFGNLSLIIPPKASISTLTSTLQDQLCYQYKYDKYNRLVERKLPGKDWEYLVYDSQNRLVATQDGNLRVKGQWLYTKYDRFGRIAITGISTGSSRVAEQNMVNGLGLNNVNRIDYVFYNRQGMDVYYDNPDTTYPNSTKWVSLSSVNYYDTYPANAPAQPTQIQNQTTLSSTPTAITSNGLSSTRSTKASPTVSYTKNVENDNWSSAVIWYDTLGRPIGTYGKNHLGGFTKTESELDFSGKTKKMDTYHSRNTATAEVIIKDRFVYTPQNYISQHYQQINSNAEELLSEYTYNDLGQVINKKIGNNLQSIDYEYNIRGWLNKINDPSNLNGKLFGYEMKYTNTLYPGYASPRYNGNIAQVDWATGNDGVLRRYSYQYDPLNRLVDANYSETTSTVPVNEFYNESVAYDLNGNITMFYRNSKGVNGQPEQIDRLEYTYDGNRLSFVKDASHNISGYPDGGNTISYDANGNMTNHVDKGYTGITYNFLNLPSKITNNNKALTTNYIYSADGAKMQMTNGSAVTDYLGNFQYTSISGAITLSVVSNEEGYFDFVNNRYVYQYKDHLGNIRISYAKGSDGKPVILEENNYYAFGLKHAGYNTGDITNNKFKYLYNGKELQTNGNLDYGWRQYMPDVGRWNGMDQLSEKYHFSSPYAYVMNNPILFVDPDGRISDEFMSAMWNSSPAGQNTFWENTGSGFESGGGVLLGYEGNYISLNTTLGGNSGGNGFGDSFGSANGSFNNYAGIGNIYIPIIYKELPMLVLKGDKSTWVEQFKSHFDKYVNNGLLPDKWYGPAGQGNWFFGTSATLTGFVGIIQSENMYAQGVRRGISGNYTLAGRNLNLFGKAPMTKATVPISKIGKMGGILGKVSFGLGVGMDIKGVINYYDNPNSPNAVIPAKAGINTIMGAIGTWGGTPGAIYGVFYFGIDAFYGNGTGWNGVMNDIETAEHKSDYSIDWGTMAPNGA</sequence>
<feature type="domain" description="DUF6443" evidence="2">
    <location>
        <begin position="53"/>
        <end position="178"/>
    </location>
</feature>
<organism evidence="3 4">
    <name type="scientific">Chryseobacterium daecheongense</name>
    <dbReference type="NCBI Taxonomy" id="192389"/>
    <lineage>
        <taxon>Bacteria</taxon>
        <taxon>Pseudomonadati</taxon>
        <taxon>Bacteroidota</taxon>
        <taxon>Flavobacteriia</taxon>
        <taxon>Flavobacteriales</taxon>
        <taxon>Weeksellaceae</taxon>
        <taxon>Chryseobacterium group</taxon>
        <taxon>Chryseobacterium</taxon>
    </lineage>
</organism>
<reference evidence="3 4" key="1">
    <citation type="submission" date="2018-11" db="EMBL/GenBank/DDBJ databases">
        <title>Proposal to divide the Flavobacteriaceae and reorganize its genera based on Amino Acid Identity values calculated from whole genome sequences.</title>
        <authorList>
            <person name="Nicholson A.C."/>
            <person name="Gulvik C.A."/>
            <person name="Whitney A.M."/>
            <person name="Humrighouse B.W."/>
            <person name="Bell M."/>
            <person name="Holmes B."/>
            <person name="Steigerwalt A."/>
            <person name="Villarma A."/>
            <person name="Sheth M."/>
            <person name="Batra D."/>
            <person name="Pryor J."/>
            <person name="Bernardet J.-F."/>
            <person name="Hugo C."/>
            <person name="Kampfer P."/>
            <person name="Newman J."/>
            <person name="Mcquiston J.R."/>
        </authorList>
    </citation>
    <scope>NUCLEOTIDE SEQUENCE [LARGE SCALE GENOMIC DNA]</scope>
    <source>
        <strain evidence="3 4">DSM 15235</strain>
    </source>
</reference>
<dbReference type="Gene3D" id="2.180.10.10">
    <property type="entry name" value="RHS repeat-associated core"/>
    <property type="match status" value="1"/>
</dbReference>
<name>A0A3N0VYR2_9FLAO</name>
<evidence type="ECO:0000259" key="2">
    <source>
        <dbReference type="Pfam" id="PF20041"/>
    </source>
</evidence>
<comment type="caution">
    <text evidence="3">The sequence shown here is derived from an EMBL/GenBank/DDBJ whole genome shotgun (WGS) entry which is preliminary data.</text>
</comment>
<protein>
    <submittedName>
        <fullName evidence="3">RHS repeat-associated core domain-containing protein</fullName>
    </submittedName>
</protein>
<evidence type="ECO:0000313" key="4">
    <source>
        <dbReference type="Proteomes" id="UP000269375"/>
    </source>
</evidence>
<dbReference type="InterPro" id="IPR045619">
    <property type="entry name" value="DUF6443"/>
</dbReference>
<dbReference type="Pfam" id="PF20041">
    <property type="entry name" value="DUF6443"/>
    <property type="match status" value="1"/>
</dbReference>
<dbReference type="NCBIfam" id="TIGR03696">
    <property type="entry name" value="Rhs_assc_core"/>
    <property type="match status" value="1"/>
</dbReference>
<dbReference type="Proteomes" id="UP000269375">
    <property type="component" value="Unassembled WGS sequence"/>
</dbReference>
<dbReference type="OrthoDB" id="2972467at2"/>
<gene>
    <name evidence="3" type="ORF">EGI05_11420</name>
</gene>